<keyword evidence="3" id="KW-1185">Reference proteome</keyword>
<feature type="transmembrane region" description="Helical" evidence="1">
    <location>
        <begin position="49"/>
        <end position="71"/>
    </location>
</feature>
<protein>
    <recommendedName>
        <fullName evidence="4">Secreted protein</fullName>
    </recommendedName>
</protein>
<comment type="caution">
    <text evidence="2">The sequence shown here is derived from an EMBL/GenBank/DDBJ whole genome shotgun (WGS) entry which is preliminary data.</text>
</comment>
<evidence type="ECO:0000256" key="1">
    <source>
        <dbReference type="SAM" id="Phobius"/>
    </source>
</evidence>
<evidence type="ECO:0000313" key="3">
    <source>
        <dbReference type="Proteomes" id="UP001189429"/>
    </source>
</evidence>
<feature type="transmembrane region" description="Helical" evidence="1">
    <location>
        <begin position="12"/>
        <end position="34"/>
    </location>
</feature>
<evidence type="ECO:0008006" key="4">
    <source>
        <dbReference type="Google" id="ProtNLM"/>
    </source>
</evidence>
<evidence type="ECO:0000313" key="2">
    <source>
        <dbReference type="EMBL" id="CAK0794887.1"/>
    </source>
</evidence>
<accession>A0ABN9PP70</accession>
<keyword evidence="1" id="KW-0472">Membrane</keyword>
<sequence length="195" mass="21799">MEPLPLLAQPTFCMLMLATTIPKAIGMNGLYLVLRTVAVRPTPTFPNKLFLMLIRFCMLRLATGTVGRFLARCTFAVRTSSSFDAAARLSMAWQANLHAPLRSFHMLIVPFCRSELRMMRMTLRHPPPVIVAQSPILGTLHPVPRRFLPCALRPPPFPPSLRFPRSRLQLMTYVPPRTAYGPMLAARASSVQSAS</sequence>
<name>A0ABN9PP70_9DINO</name>
<gene>
    <name evidence="2" type="ORF">PCOR1329_LOCUS4741</name>
</gene>
<reference evidence="2" key="1">
    <citation type="submission" date="2023-10" db="EMBL/GenBank/DDBJ databases">
        <authorList>
            <person name="Chen Y."/>
            <person name="Shah S."/>
            <person name="Dougan E. K."/>
            <person name="Thang M."/>
            <person name="Chan C."/>
        </authorList>
    </citation>
    <scope>NUCLEOTIDE SEQUENCE [LARGE SCALE GENOMIC DNA]</scope>
</reference>
<dbReference type="Proteomes" id="UP001189429">
    <property type="component" value="Unassembled WGS sequence"/>
</dbReference>
<dbReference type="EMBL" id="CAUYUJ010001225">
    <property type="protein sequence ID" value="CAK0794887.1"/>
    <property type="molecule type" value="Genomic_DNA"/>
</dbReference>
<organism evidence="2 3">
    <name type="scientific">Prorocentrum cordatum</name>
    <dbReference type="NCBI Taxonomy" id="2364126"/>
    <lineage>
        <taxon>Eukaryota</taxon>
        <taxon>Sar</taxon>
        <taxon>Alveolata</taxon>
        <taxon>Dinophyceae</taxon>
        <taxon>Prorocentrales</taxon>
        <taxon>Prorocentraceae</taxon>
        <taxon>Prorocentrum</taxon>
    </lineage>
</organism>
<keyword evidence="1" id="KW-1133">Transmembrane helix</keyword>
<keyword evidence="1" id="KW-0812">Transmembrane</keyword>
<proteinExistence type="predicted"/>